<dbReference type="EMBL" id="OZ075129">
    <property type="protein sequence ID" value="CAL4965907.1"/>
    <property type="molecule type" value="Genomic_DNA"/>
</dbReference>
<evidence type="ECO:0000256" key="4">
    <source>
        <dbReference type="ARBA" id="ARBA00022536"/>
    </source>
</evidence>
<keyword evidence="7 21" id="KW-0812">Transmembrane</keyword>
<dbReference type="SMART" id="SM00220">
    <property type="entry name" value="S_TKc"/>
    <property type="match status" value="1"/>
</dbReference>
<keyword evidence="16" id="KW-0675">Receptor</keyword>
<dbReference type="GO" id="GO:0016020">
    <property type="term" value="C:membrane"/>
    <property type="evidence" value="ECO:0007669"/>
    <property type="project" value="UniProtKB-SubCell"/>
</dbReference>
<dbReference type="SUPFAM" id="SSF51110">
    <property type="entry name" value="alpha-D-mannose-specific plant lectins"/>
    <property type="match status" value="1"/>
</dbReference>
<accession>A0ABC9AG40</accession>
<dbReference type="Proteomes" id="UP001497457">
    <property type="component" value="Chromosome 20rd"/>
</dbReference>
<dbReference type="SUPFAM" id="SSF56112">
    <property type="entry name" value="Protein kinase-like (PK-like)"/>
    <property type="match status" value="1"/>
</dbReference>
<keyword evidence="17" id="KW-0325">Glycoprotein</keyword>
<reference evidence="26 27" key="2">
    <citation type="submission" date="2024-10" db="EMBL/GenBank/DDBJ databases">
        <authorList>
            <person name="Ryan C."/>
        </authorList>
    </citation>
    <scope>NUCLEOTIDE SEQUENCE [LARGE SCALE GENOMIC DNA]</scope>
</reference>
<dbReference type="PANTHER" id="PTHR47976">
    <property type="entry name" value="G-TYPE LECTIN S-RECEPTOR-LIKE SERINE/THREONINE-PROTEIN KINASE SD2-5"/>
    <property type="match status" value="1"/>
</dbReference>
<dbReference type="FunFam" id="1.10.510.10:FF:000248">
    <property type="entry name" value="S-receptor-like kinase 5"/>
    <property type="match status" value="1"/>
</dbReference>
<comment type="catalytic activity">
    <reaction evidence="18">
        <text>L-threonyl-[protein] + ATP = O-phospho-L-threonyl-[protein] + ADP + H(+)</text>
        <dbReference type="Rhea" id="RHEA:46608"/>
        <dbReference type="Rhea" id="RHEA-COMP:11060"/>
        <dbReference type="Rhea" id="RHEA-COMP:11605"/>
        <dbReference type="ChEBI" id="CHEBI:15378"/>
        <dbReference type="ChEBI" id="CHEBI:30013"/>
        <dbReference type="ChEBI" id="CHEBI:30616"/>
        <dbReference type="ChEBI" id="CHEBI:61977"/>
        <dbReference type="ChEBI" id="CHEBI:456216"/>
        <dbReference type="EC" id="2.7.11.1"/>
    </reaction>
</comment>
<evidence type="ECO:0000256" key="8">
    <source>
        <dbReference type="ARBA" id="ARBA00022729"/>
    </source>
</evidence>
<dbReference type="FunFam" id="3.30.200.20:FF:000178">
    <property type="entry name" value="serine/threonine-protein kinase PBS1-like"/>
    <property type="match status" value="1"/>
</dbReference>
<evidence type="ECO:0000313" key="26">
    <source>
        <dbReference type="EMBL" id="CAL4978474.1"/>
    </source>
</evidence>
<evidence type="ECO:0000313" key="27">
    <source>
        <dbReference type="Proteomes" id="UP001497457"/>
    </source>
</evidence>
<dbReference type="GO" id="GO:0051707">
    <property type="term" value="P:response to other organism"/>
    <property type="evidence" value="ECO:0007669"/>
    <property type="project" value="UniProtKB-ARBA"/>
</dbReference>
<evidence type="ECO:0000256" key="3">
    <source>
        <dbReference type="ARBA" id="ARBA00022527"/>
    </source>
</evidence>
<dbReference type="InterPro" id="IPR036426">
    <property type="entry name" value="Bulb-type_lectin_dom_sf"/>
</dbReference>
<dbReference type="Gene3D" id="3.30.200.20">
    <property type="entry name" value="Phosphorylase Kinase, domain 1"/>
    <property type="match status" value="1"/>
</dbReference>
<keyword evidence="8" id="KW-0732">Signal</keyword>
<dbReference type="PANTHER" id="PTHR47976:SF110">
    <property type="entry name" value="RECEPTOR-LIKE SERINE_THREONINE-PROTEIN KINASE"/>
    <property type="match status" value="1"/>
</dbReference>
<evidence type="ECO:0000256" key="15">
    <source>
        <dbReference type="ARBA" id="ARBA00023157"/>
    </source>
</evidence>
<keyword evidence="14 21" id="KW-0472">Membrane</keyword>
<dbReference type="Gene3D" id="1.10.510.10">
    <property type="entry name" value="Transferase(Phosphotransferase) domain 1"/>
    <property type="match status" value="1"/>
</dbReference>
<feature type="transmembrane region" description="Helical" evidence="21">
    <location>
        <begin position="511"/>
        <end position="533"/>
    </location>
</feature>
<evidence type="ECO:0000256" key="11">
    <source>
        <dbReference type="ARBA" id="ARBA00022777"/>
    </source>
</evidence>
<dbReference type="InterPro" id="IPR017441">
    <property type="entry name" value="Protein_kinase_ATP_BS"/>
</dbReference>
<keyword evidence="11" id="KW-0418">Kinase</keyword>
<keyword evidence="9" id="KW-0430">Lectin</keyword>
<comment type="catalytic activity">
    <reaction evidence="19">
        <text>L-seryl-[protein] + ATP = O-phospho-L-seryl-[protein] + ADP + H(+)</text>
        <dbReference type="Rhea" id="RHEA:17989"/>
        <dbReference type="Rhea" id="RHEA-COMP:9863"/>
        <dbReference type="Rhea" id="RHEA-COMP:11604"/>
        <dbReference type="ChEBI" id="CHEBI:15378"/>
        <dbReference type="ChEBI" id="CHEBI:29999"/>
        <dbReference type="ChEBI" id="CHEBI:30616"/>
        <dbReference type="ChEBI" id="CHEBI:83421"/>
        <dbReference type="ChEBI" id="CHEBI:456216"/>
        <dbReference type="EC" id="2.7.11.1"/>
    </reaction>
</comment>
<reference evidence="27" key="1">
    <citation type="submission" date="2024-06" db="EMBL/GenBank/DDBJ databases">
        <authorList>
            <person name="Ryan C."/>
        </authorList>
    </citation>
    <scope>NUCLEOTIDE SEQUENCE [LARGE SCALE GENOMIC DNA]</scope>
</reference>
<dbReference type="PROSITE" id="PS00108">
    <property type="entry name" value="PROTEIN_KINASE_ST"/>
    <property type="match status" value="1"/>
</dbReference>
<keyword evidence="6" id="KW-0808">Transferase</keyword>
<feature type="domain" description="Bulb-type lectin" evidence="23">
    <location>
        <begin position="108"/>
        <end position="229"/>
    </location>
</feature>
<protein>
    <recommendedName>
        <fullName evidence="2">non-specific serine/threonine protein kinase</fullName>
        <ecNumber evidence="2">2.7.11.1</ecNumber>
    </recommendedName>
</protein>
<dbReference type="FunFam" id="2.90.10.30:FF:000003">
    <property type="entry name" value="Os04g0303100 protein"/>
    <property type="match status" value="1"/>
</dbReference>
<dbReference type="GO" id="GO:0004674">
    <property type="term" value="F:protein serine/threonine kinase activity"/>
    <property type="evidence" value="ECO:0007669"/>
    <property type="project" value="UniProtKB-KW"/>
</dbReference>
<name>A0ABC9AG40_9POAL</name>
<feature type="transmembrane region" description="Helical" evidence="21">
    <location>
        <begin position="52"/>
        <end position="74"/>
    </location>
</feature>
<dbReference type="FunFam" id="2.90.10.10:FF:000039">
    <property type="entry name" value="G-type lectin S-receptor-like serine/threonine-protein kinase SD2-5"/>
    <property type="match status" value="1"/>
</dbReference>
<keyword evidence="12 20" id="KW-0067">ATP-binding</keyword>
<dbReference type="InterPro" id="IPR001480">
    <property type="entry name" value="Bulb-type_lectin_dom"/>
</dbReference>
<evidence type="ECO:0000256" key="18">
    <source>
        <dbReference type="ARBA" id="ARBA00047899"/>
    </source>
</evidence>
<gene>
    <name evidence="25" type="ORF">URODEC1_LOCUS47477</name>
    <name evidence="26" type="ORF">URODEC1_LOCUS54758</name>
</gene>
<evidence type="ECO:0000256" key="6">
    <source>
        <dbReference type="ARBA" id="ARBA00022679"/>
    </source>
</evidence>
<feature type="binding site" evidence="20">
    <location>
        <position position="594"/>
    </location>
    <ligand>
        <name>ATP</name>
        <dbReference type="ChEBI" id="CHEBI:30616"/>
    </ligand>
</feature>
<dbReference type="GO" id="GO:0005524">
    <property type="term" value="F:ATP binding"/>
    <property type="evidence" value="ECO:0007669"/>
    <property type="project" value="UniProtKB-UniRule"/>
</dbReference>
<feature type="domain" description="Apple" evidence="24">
    <location>
        <begin position="415"/>
        <end position="497"/>
    </location>
</feature>
<dbReference type="Pfam" id="PF01453">
    <property type="entry name" value="B_lectin"/>
    <property type="match status" value="1"/>
</dbReference>
<dbReference type="CDD" id="cd01098">
    <property type="entry name" value="PAN_AP_plant"/>
    <property type="match status" value="1"/>
</dbReference>
<dbReference type="CDD" id="cd14066">
    <property type="entry name" value="STKc_IRAK"/>
    <property type="match status" value="1"/>
</dbReference>
<evidence type="ECO:0000256" key="10">
    <source>
        <dbReference type="ARBA" id="ARBA00022741"/>
    </source>
</evidence>
<evidence type="ECO:0000256" key="1">
    <source>
        <dbReference type="ARBA" id="ARBA00004479"/>
    </source>
</evidence>
<evidence type="ECO:0000259" key="22">
    <source>
        <dbReference type="PROSITE" id="PS50011"/>
    </source>
</evidence>
<evidence type="ECO:0000256" key="7">
    <source>
        <dbReference type="ARBA" id="ARBA00022692"/>
    </source>
</evidence>
<evidence type="ECO:0000256" key="13">
    <source>
        <dbReference type="ARBA" id="ARBA00022989"/>
    </source>
</evidence>
<keyword evidence="10 20" id="KW-0547">Nucleotide-binding</keyword>
<evidence type="ECO:0000256" key="17">
    <source>
        <dbReference type="ARBA" id="ARBA00023180"/>
    </source>
</evidence>
<keyword evidence="27" id="KW-1185">Reference proteome</keyword>
<evidence type="ECO:0000256" key="9">
    <source>
        <dbReference type="ARBA" id="ARBA00022734"/>
    </source>
</evidence>
<dbReference type="GO" id="GO:0030246">
    <property type="term" value="F:carbohydrate binding"/>
    <property type="evidence" value="ECO:0007669"/>
    <property type="project" value="UniProtKB-KW"/>
</dbReference>
<dbReference type="CDD" id="cd00028">
    <property type="entry name" value="B_lectin"/>
    <property type="match status" value="1"/>
</dbReference>
<feature type="transmembrane region" description="Helical" evidence="21">
    <location>
        <begin position="116"/>
        <end position="137"/>
    </location>
</feature>
<feature type="domain" description="Protein kinase" evidence="22">
    <location>
        <begin position="567"/>
        <end position="850"/>
    </location>
</feature>
<dbReference type="InterPro" id="IPR008271">
    <property type="entry name" value="Ser/Thr_kinase_AS"/>
</dbReference>
<dbReference type="InterPro" id="IPR000719">
    <property type="entry name" value="Prot_kinase_dom"/>
</dbReference>
<dbReference type="InterPro" id="IPR051343">
    <property type="entry name" value="G-type_lectin_kinases/EP1-like"/>
</dbReference>
<keyword evidence="4" id="KW-0245">EGF-like domain</keyword>
<evidence type="ECO:0000313" key="25">
    <source>
        <dbReference type="EMBL" id="CAL4965907.1"/>
    </source>
</evidence>
<organism evidence="26 27">
    <name type="scientific">Urochloa decumbens</name>
    <dbReference type="NCBI Taxonomy" id="240449"/>
    <lineage>
        <taxon>Eukaryota</taxon>
        <taxon>Viridiplantae</taxon>
        <taxon>Streptophyta</taxon>
        <taxon>Embryophyta</taxon>
        <taxon>Tracheophyta</taxon>
        <taxon>Spermatophyta</taxon>
        <taxon>Magnoliopsida</taxon>
        <taxon>Liliopsida</taxon>
        <taxon>Poales</taxon>
        <taxon>Poaceae</taxon>
        <taxon>PACMAD clade</taxon>
        <taxon>Panicoideae</taxon>
        <taxon>Panicodae</taxon>
        <taxon>Paniceae</taxon>
        <taxon>Melinidinae</taxon>
        <taxon>Urochloa</taxon>
    </lineage>
</organism>
<dbReference type="EC" id="2.7.11.1" evidence="2"/>
<dbReference type="SMART" id="SM00108">
    <property type="entry name" value="B_lectin"/>
    <property type="match status" value="1"/>
</dbReference>
<evidence type="ECO:0000256" key="2">
    <source>
        <dbReference type="ARBA" id="ARBA00012513"/>
    </source>
</evidence>
<keyword evidence="3" id="KW-0723">Serine/threonine-protein kinase</keyword>
<evidence type="ECO:0000256" key="16">
    <source>
        <dbReference type="ARBA" id="ARBA00023170"/>
    </source>
</evidence>
<dbReference type="InterPro" id="IPR003609">
    <property type="entry name" value="Pan_app"/>
</dbReference>
<comment type="subcellular location">
    <subcellularLocation>
        <location evidence="1">Membrane</location>
        <topology evidence="1">Single-pass type I membrane protein</topology>
    </subcellularLocation>
</comment>
<keyword evidence="13 21" id="KW-1133">Transmembrane helix</keyword>
<dbReference type="EMBL" id="OZ075130">
    <property type="protein sequence ID" value="CAL4978474.1"/>
    <property type="molecule type" value="Genomic_DNA"/>
</dbReference>
<evidence type="ECO:0000256" key="19">
    <source>
        <dbReference type="ARBA" id="ARBA00048679"/>
    </source>
</evidence>
<dbReference type="PROSITE" id="PS00107">
    <property type="entry name" value="PROTEIN_KINASE_ATP"/>
    <property type="match status" value="1"/>
</dbReference>
<dbReference type="PROSITE" id="PS50948">
    <property type="entry name" value="PAN"/>
    <property type="match status" value="1"/>
</dbReference>
<evidence type="ECO:0000256" key="20">
    <source>
        <dbReference type="PROSITE-ProRule" id="PRU10141"/>
    </source>
</evidence>
<dbReference type="Gene3D" id="2.90.10.10">
    <property type="entry name" value="Bulb-type lectin domain"/>
    <property type="match status" value="1"/>
</dbReference>
<dbReference type="Pfam" id="PF00069">
    <property type="entry name" value="Pkinase"/>
    <property type="match status" value="1"/>
</dbReference>
<evidence type="ECO:0000259" key="23">
    <source>
        <dbReference type="PROSITE" id="PS50927"/>
    </source>
</evidence>
<dbReference type="AlphaFoldDB" id="A0ABC9AG40"/>
<proteinExistence type="predicted"/>
<dbReference type="PROSITE" id="PS50927">
    <property type="entry name" value="BULB_LECTIN"/>
    <property type="match status" value="1"/>
</dbReference>
<dbReference type="InterPro" id="IPR011009">
    <property type="entry name" value="Kinase-like_dom_sf"/>
</dbReference>
<evidence type="ECO:0000256" key="14">
    <source>
        <dbReference type="ARBA" id="ARBA00023136"/>
    </source>
</evidence>
<keyword evidence="5" id="KW-0597">Phosphoprotein</keyword>
<sequence>MEVAVSPMTLAVSNAKLTSTLSSLVVFLSGCMSSFSEGSLERCILRESMAALGFILFVFTSACLALQTYCQFLFDTADLSTVWASRVPDILGGYKQATDPCLLRFLDIQGLDHLNFFGAGFYCVFPCNTFIFGVFAITSIRDYNFSEPQLYGEEHSVLVVWSANRDRQVRQNATLSLTDNGDLVLQDAGGSLVWSSNTSGRSVVGMNMTESGNLVLFDHNNVTVWQSFDYPADALLPGQRLVAGKSLTPSMSFDNLTISSQFNFTVRPDGVYAFAGYQEPQLYHRDTNPSSASGRNRQTYVVLTSGSLNLGVSAPKDKVEYVMYSLQISRSLQCIRFESDGHLRLYEWTNDKWSVVQDILDPDQCNYPTVCGNYGICSGGQCSCPMPRSTNVTYFRQIDDQRPNLGCILDTPISCQSMEDHQLIEVHNVSYFNYIDQNAEVLTDEESCKKACLGNCSCHAALFQYDKDGLNGSCLLVSEVLSLVGSSPGTAFLKVHITKPPQWVKNRRVPLLPYTLGGGTAALVLFVIVFAVIRWRRNEEEADEDEFGELPGMPKRFSFQSLKVATKEFSSKIGEGGFGSVFSGELDDLIVAVKNLHRAAQGTNEFLAEVQIIGGLHHINLVRLIGFCAEKAHRLLVYEYMPRGSLDKWIYHGDNKAPLDWHTRRKIISNITKGLSYLHEECRQRIAHLDIKPQNILLDDNFDAKVADFGLSKLIDRDQSHVVTRMRGTPGYMAPEWLTSQITEKVDVYSFGVLVMEIICGRKNLDYSQPAGSIQLISLLQEKAKNGKLEDLIDRNSEDMHTHKDEVIQMMNLAIWCLQSDSSRRPAMSLVVKVMEGERQVESNLEHNFFDLSALNAVPVGEANLSTLPIASALSSPR</sequence>
<keyword evidence="15" id="KW-1015">Disulfide bond</keyword>
<evidence type="ECO:0000259" key="24">
    <source>
        <dbReference type="PROSITE" id="PS50948"/>
    </source>
</evidence>
<evidence type="ECO:0000256" key="5">
    <source>
        <dbReference type="ARBA" id="ARBA00022553"/>
    </source>
</evidence>
<dbReference type="PROSITE" id="PS50011">
    <property type="entry name" value="PROTEIN_KINASE_DOM"/>
    <property type="match status" value="1"/>
</dbReference>
<dbReference type="Proteomes" id="UP001497457">
    <property type="component" value="Chromosome 19rd"/>
</dbReference>
<evidence type="ECO:0000256" key="12">
    <source>
        <dbReference type="ARBA" id="ARBA00022840"/>
    </source>
</evidence>
<evidence type="ECO:0000256" key="21">
    <source>
        <dbReference type="SAM" id="Phobius"/>
    </source>
</evidence>